<gene>
    <name evidence="3" type="ORF">LEP1GSC079_0015</name>
</gene>
<proteinExistence type="predicted"/>
<comment type="caution">
    <text evidence="3">The sequence shown here is derived from an EMBL/GenBank/DDBJ whole genome shotgun (WGS) entry which is preliminary data.</text>
</comment>
<evidence type="ECO:0000313" key="4">
    <source>
        <dbReference type="Proteomes" id="UP000012164"/>
    </source>
</evidence>
<name>A0A0F6IID5_LEPIR</name>
<feature type="domain" description="Glycosyl transferase family 1" evidence="2">
    <location>
        <begin position="73"/>
        <end position="233"/>
    </location>
</feature>
<dbReference type="Proteomes" id="UP000012164">
    <property type="component" value="Unassembled WGS sequence"/>
</dbReference>
<dbReference type="GO" id="GO:0009103">
    <property type="term" value="P:lipopolysaccharide biosynthetic process"/>
    <property type="evidence" value="ECO:0007669"/>
    <property type="project" value="TreeGrafter"/>
</dbReference>
<accession>A0A0F6IID5</accession>
<evidence type="ECO:0000256" key="1">
    <source>
        <dbReference type="ARBA" id="ARBA00022679"/>
    </source>
</evidence>
<keyword evidence="1 3" id="KW-0808">Transferase</keyword>
<protein>
    <submittedName>
        <fullName evidence="3">Glycosyltransferase, group 1 family protein</fullName>
    </submittedName>
</protein>
<sequence>MTVHDFIHELFPDYFSDAQRVIEQKRIMIQNASGIITISESTKKDLFRFYDFDENKIKVIKHGVSFLPLSSDRSELFFDKKEYILFIGNRYHYKNFSFFLNSIEQIFRDFSTLNLICAGGGIFSADEILLIKNLGLMDRIFQYDFKNDQELIQYYKDALLFVFPSQYEGFGIPLLEAFNCGCPVACSNTSSFPEVAGDAAFYFDPNDSDSIYKTVLEAINNQGLRKEKVRKGRIRIQEFSWDKATNETIRFYYNILGNLSGSE</sequence>
<dbReference type="CDD" id="cd03809">
    <property type="entry name" value="GT4_MtfB-like"/>
    <property type="match status" value="1"/>
</dbReference>
<dbReference type="GO" id="GO:0016757">
    <property type="term" value="F:glycosyltransferase activity"/>
    <property type="evidence" value="ECO:0007669"/>
    <property type="project" value="InterPro"/>
</dbReference>
<organism evidence="3 4">
    <name type="scientific">Leptospira interrogans str. FPW1039</name>
    <dbReference type="NCBI Taxonomy" id="1193040"/>
    <lineage>
        <taxon>Bacteria</taxon>
        <taxon>Pseudomonadati</taxon>
        <taxon>Spirochaetota</taxon>
        <taxon>Spirochaetia</taxon>
        <taxon>Leptospirales</taxon>
        <taxon>Leptospiraceae</taxon>
        <taxon>Leptospira</taxon>
    </lineage>
</organism>
<dbReference type="InterPro" id="IPR001296">
    <property type="entry name" value="Glyco_trans_1"/>
</dbReference>
<dbReference type="EMBL" id="AKWR02000067">
    <property type="protein sequence ID" value="EMJ37810.1"/>
    <property type="molecule type" value="Genomic_DNA"/>
</dbReference>
<evidence type="ECO:0000259" key="2">
    <source>
        <dbReference type="Pfam" id="PF00534"/>
    </source>
</evidence>
<dbReference type="Gene3D" id="3.40.50.2000">
    <property type="entry name" value="Glycogen Phosphorylase B"/>
    <property type="match status" value="2"/>
</dbReference>
<dbReference type="AlphaFoldDB" id="A0A0F6IID5"/>
<dbReference type="PANTHER" id="PTHR46401:SF2">
    <property type="entry name" value="GLYCOSYLTRANSFERASE WBBK-RELATED"/>
    <property type="match status" value="1"/>
</dbReference>
<evidence type="ECO:0000313" key="3">
    <source>
        <dbReference type="EMBL" id="EMJ37810.1"/>
    </source>
</evidence>
<reference evidence="3 4" key="1">
    <citation type="submission" date="2013-01" db="EMBL/GenBank/DDBJ databases">
        <authorList>
            <person name="Harkins D.M."/>
            <person name="Durkin A.S."/>
            <person name="Brinkac L.M."/>
            <person name="Haft D.H."/>
            <person name="Selengut J.D."/>
            <person name="Sanka R."/>
            <person name="DePew J."/>
            <person name="Purushe J."/>
            <person name="Peacock S.J."/>
            <person name="Thaipadungpanit J."/>
            <person name="Wuthiekanun V.W."/>
            <person name="Day N.P."/>
            <person name="Vinetz J.M."/>
            <person name="Sutton G.G."/>
            <person name="Nierman W.C."/>
            <person name="Fouts D.E."/>
        </authorList>
    </citation>
    <scope>NUCLEOTIDE SEQUENCE [LARGE SCALE GENOMIC DNA]</scope>
    <source>
        <strain evidence="3 4">FPW1039</strain>
    </source>
</reference>
<dbReference type="PANTHER" id="PTHR46401">
    <property type="entry name" value="GLYCOSYLTRANSFERASE WBBK-RELATED"/>
    <property type="match status" value="1"/>
</dbReference>
<dbReference type="SUPFAM" id="SSF53756">
    <property type="entry name" value="UDP-Glycosyltransferase/glycogen phosphorylase"/>
    <property type="match status" value="1"/>
</dbReference>
<dbReference type="Pfam" id="PF00534">
    <property type="entry name" value="Glycos_transf_1"/>
    <property type="match status" value="1"/>
</dbReference>